<dbReference type="GO" id="GO:0005886">
    <property type="term" value="C:plasma membrane"/>
    <property type="evidence" value="ECO:0007669"/>
    <property type="project" value="UniProtKB-SubCell"/>
</dbReference>
<dbReference type="InterPro" id="IPR004358">
    <property type="entry name" value="Sig_transdc_His_kin-like_C"/>
</dbReference>
<evidence type="ECO:0000256" key="4">
    <source>
        <dbReference type="ARBA" id="ARBA00022475"/>
    </source>
</evidence>
<evidence type="ECO:0000256" key="12">
    <source>
        <dbReference type="ARBA" id="ARBA00022840"/>
    </source>
</evidence>
<evidence type="ECO:0000259" key="21">
    <source>
        <dbReference type="PROSITE" id="PS50110"/>
    </source>
</evidence>
<keyword evidence="12" id="KW-0067">ATP-binding</keyword>
<evidence type="ECO:0000256" key="5">
    <source>
        <dbReference type="ARBA" id="ARBA00022519"/>
    </source>
</evidence>
<evidence type="ECO:0000259" key="20">
    <source>
        <dbReference type="PROSITE" id="PS50109"/>
    </source>
</evidence>
<dbReference type="PANTHER" id="PTHR43047:SF72">
    <property type="entry name" value="OSMOSENSING HISTIDINE PROTEIN KINASE SLN1"/>
    <property type="match status" value="1"/>
</dbReference>
<dbReference type="GO" id="GO:0009927">
    <property type="term" value="F:histidine phosphotransfer kinase activity"/>
    <property type="evidence" value="ECO:0007669"/>
    <property type="project" value="TreeGrafter"/>
</dbReference>
<dbReference type="Gene3D" id="3.40.50.2300">
    <property type="match status" value="1"/>
</dbReference>
<evidence type="ECO:0000256" key="17">
    <source>
        <dbReference type="PROSITE-ProRule" id="PRU00169"/>
    </source>
</evidence>
<dbReference type="PROSITE" id="PS50894">
    <property type="entry name" value="HPT"/>
    <property type="match status" value="1"/>
</dbReference>
<dbReference type="SMART" id="SM00387">
    <property type="entry name" value="HATPase_c"/>
    <property type="match status" value="1"/>
</dbReference>
<dbReference type="InterPro" id="IPR036097">
    <property type="entry name" value="HisK_dim/P_sf"/>
</dbReference>
<evidence type="ECO:0000313" key="24">
    <source>
        <dbReference type="Proteomes" id="UP000217648"/>
    </source>
</evidence>
<keyword evidence="18" id="KW-0175">Coiled coil</keyword>
<dbReference type="Gene3D" id="1.10.287.130">
    <property type="match status" value="1"/>
</dbReference>
<evidence type="ECO:0000256" key="15">
    <source>
        <dbReference type="ARBA" id="ARBA00023136"/>
    </source>
</evidence>
<keyword evidence="11 23" id="KW-0418">Kinase</keyword>
<dbReference type="InterPro" id="IPR011006">
    <property type="entry name" value="CheY-like_superfamily"/>
</dbReference>
<dbReference type="InterPro" id="IPR005467">
    <property type="entry name" value="His_kinase_dom"/>
</dbReference>
<dbReference type="GO" id="GO:0000155">
    <property type="term" value="F:phosphorelay sensor kinase activity"/>
    <property type="evidence" value="ECO:0007669"/>
    <property type="project" value="InterPro"/>
</dbReference>
<dbReference type="CDD" id="cd13707">
    <property type="entry name" value="PBP2_BvgS_D2"/>
    <property type="match status" value="1"/>
</dbReference>
<evidence type="ECO:0000256" key="14">
    <source>
        <dbReference type="ARBA" id="ARBA00023012"/>
    </source>
</evidence>
<keyword evidence="13" id="KW-1133">Transmembrane helix</keyword>
<evidence type="ECO:0000256" key="8">
    <source>
        <dbReference type="ARBA" id="ARBA00022692"/>
    </source>
</evidence>
<dbReference type="SUPFAM" id="SSF52172">
    <property type="entry name" value="CheY-like"/>
    <property type="match status" value="1"/>
</dbReference>
<dbReference type="PROSITE" id="PS50109">
    <property type="entry name" value="HIS_KIN"/>
    <property type="match status" value="1"/>
</dbReference>
<keyword evidence="5" id="KW-0997">Cell inner membrane</keyword>
<keyword evidence="14" id="KW-0902">Two-component regulatory system</keyword>
<dbReference type="InterPro" id="IPR049870">
    <property type="entry name" value="BvgS-like_periplasmic1"/>
</dbReference>
<dbReference type="PANTHER" id="PTHR43047">
    <property type="entry name" value="TWO-COMPONENT HISTIDINE PROTEIN KINASE"/>
    <property type="match status" value="1"/>
</dbReference>
<keyword evidence="9 19" id="KW-0732">Signal</keyword>
<keyword evidence="10" id="KW-0547">Nucleotide-binding</keyword>
<dbReference type="Gene3D" id="1.20.120.160">
    <property type="entry name" value="HPT domain"/>
    <property type="match status" value="1"/>
</dbReference>
<evidence type="ECO:0000256" key="1">
    <source>
        <dbReference type="ARBA" id="ARBA00000085"/>
    </source>
</evidence>
<evidence type="ECO:0000256" key="11">
    <source>
        <dbReference type="ARBA" id="ARBA00022777"/>
    </source>
</evidence>
<dbReference type="Gene3D" id="3.30.565.10">
    <property type="entry name" value="Histidine kinase-like ATPase, C-terminal domain"/>
    <property type="match status" value="1"/>
</dbReference>
<dbReference type="SUPFAM" id="SSF47226">
    <property type="entry name" value="Histidine-containing phosphotransfer domain, HPT domain"/>
    <property type="match status" value="1"/>
</dbReference>
<evidence type="ECO:0000256" key="16">
    <source>
        <dbReference type="PROSITE-ProRule" id="PRU00110"/>
    </source>
</evidence>
<dbReference type="InterPro" id="IPR036641">
    <property type="entry name" value="HPT_dom_sf"/>
</dbReference>
<name>A0A2A5MPD1_9ENTR</name>
<dbReference type="PRINTS" id="PR00344">
    <property type="entry name" value="BCTRLSENSOR"/>
</dbReference>
<dbReference type="Pfam" id="PF01627">
    <property type="entry name" value="Hpt"/>
    <property type="match status" value="1"/>
</dbReference>
<keyword evidence="6 17" id="KW-0597">Phosphoprotein</keyword>
<dbReference type="InterPro" id="IPR003661">
    <property type="entry name" value="HisK_dim/P_dom"/>
</dbReference>
<dbReference type="SMART" id="SM00073">
    <property type="entry name" value="HPT"/>
    <property type="match status" value="1"/>
</dbReference>
<dbReference type="InterPro" id="IPR003594">
    <property type="entry name" value="HATPase_dom"/>
</dbReference>
<dbReference type="Pfam" id="PF02518">
    <property type="entry name" value="HATPase_c"/>
    <property type="match status" value="1"/>
</dbReference>
<feature type="coiled-coil region" evidence="18">
    <location>
        <begin position="559"/>
        <end position="589"/>
    </location>
</feature>
<feature type="domain" description="HPt" evidence="22">
    <location>
        <begin position="983"/>
        <end position="1077"/>
    </location>
</feature>
<dbReference type="InterPro" id="IPR001789">
    <property type="entry name" value="Sig_transdc_resp-reg_receiver"/>
</dbReference>
<feature type="domain" description="Histidine kinase" evidence="20">
    <location>
        <begin position="603"/>
        <end position="823"/>
    </location>
</feature>
<dbReference type="Gene3D" id="3.40.190.10">
    <property type="entry name" value="Periplasmic binding protein-like II"/>
    <property type="match status" value="4"/>
</dbReference>
<dbReference type="EMBL" id="NXHG01000002">
    <property type="protein sequence ID" value="PCM62763.1"/>
    <property type="molecule type" value="Genomic_DNA"/>
</dbReference>
<evidence type="ECO:0000256" key="10">
    <source>
        <dbReference type="ARBA" id="ARBA00022741"/>
    </source>
</evidence>
<evidence type="ECO:0000256" key="2">
    <source>
        <dbReference type="ARBA" id="ARBA00004429"/>
    </source>
</evidence>
<dbReference type="CDD" id="cd00082">
    <property type="entry name" value="HisKA"/>
    <property type="match status" value="1"/>
</dbReference>
<proteinExistence type="predicted"/>
<comment type="caution">
    <text evidence="23">The sequence shown here is derived from an EMBL/GenBank/DDBJ whole genome shotgun (WGS) entry which is preliminary data.</text>
</comment>
<protein>
    <recommendedName>
        <fullName evidence="3">histidine kinase</fullName>
        <ecNumber evidence="3">2.7.13.3</ecNumber>
    </recommendedName>
</protein>
<feature type="modified residue" description="Phosphohistidine" evidence="16">
    <location>
        <position position="1022"/>
    </location>
</feature>
<reference evidence="23 24" key="1">
    <citation type="submission" date="2017-09" db="EMBL/GenBank/DDBJ databases">
        <title>Mdr eskape-Ghana.</title>
        <authorList>
            <person name="Agyepong N."/>
            <person name="Janice J."/>
            <person name="Samuelsen O."/>
            <person name="Owusu-Ofori A."/>
            <person name="Sundsfjord A."/>
            <person name="Essack S."/>
            <person name="Pedersen T."/>
        </authorList>
    </citation>
    <scope>NUCLEOTIDE SEQUENCE [LARGE SCALE GENOMIC DNA]</scope>
    <source>
        <strain evidence="23 24">46</strain>
    </source>
</reference>
<feature type="modified residue" description="4-aspartylphosphate" evidence="17">
    <location>
        <position position="894"/>
    </location>
</feature>
<evidence type="ECO:0000256" key="18">
    <source>
        <dbReference type="SAM" id="Coils"/>
    </source>
</evidence>
<dbReference type="InterPro" id="IPR036890">
    <property type="entry name" value="HATPase_C_sf"/>
</dbReference>
<sequence length="1080" mass="119339">MVVRLILSLIVGLALSLSPSAFAMKQLELKSHAHIAAIDIPLNDKAKAWLAAQPTLIVGTWLPEMTPVVYDSDEESYQGINADYLALMAHSLGLKVVIRQYDTEQQALAALADRQVDTLLTQVAHRDALAPGLTHTAPLIKTWPTLVTSLKSPLPPLTTDRRVTLACTRDCAFFDIIQQAFPNAKITLYDSDYQALASVVSGENQYFIGNNITTGHCISKYFSQSLVIAHYFRQQEQHNRFVTREDRPALHQLLDRFIHAIDSDTAMRIMQNWLNRGDLSFLNTSLSFSAEEQRWLQKHRRVRLLVNPYFPPFTLVDDEDELRGIMADMLNIFSLQTGLQFDPILVRNRQDLAKRMEKEDWAIMPAATLTPQPQAFVTLSDPLINVAFVLVARGSAPDPHLLARPARIALPVGPIAAHDLKARFPQVNWVETDNVGVAMKMVEEGEADAAVASELSARYMIDHYYPQDLHYTRIDGLPVAAIRLAIPRDEPVLAAVLNKALQAIPPRDILQMTEKWSKISSQQIENWSQYSRQFYQLIAFALVLIAISLGWGLSLCREVRKRKDSQQRLEEELAQKEALSCALEREKDKAIQATKAKSRFLASMSHELRTPVSAIVGFLELLAKPELNVGQRKEAIELAGSTAQTLLGLIGNILDIDKIESGKYQITPQWSDVAQVVSQQCHTFGALAQQKGIALHDHNALQEGTMLWIDPQALRQILNNLIGNALKFTTEGAIQVDCQLTQADETQGELTLIISDSGCGIGEEEQTTLFHRYAQARQGRKQTGSGLGLVICQELVALMQGRLEMVSHPGVGTTFTIILPVKVSRCAVRAPKALPARQQALPGLSILIADDHPTNRLLLKRQLNTIGYSVDEACDGEEAENKLAGKHYDLLITDLNMPKKDGLALAASLRRRYPSLVIWGVTASALPQSREACLASGMNMCLFKPVSVQTLSHELSRLAVGHASPNAARHLKLSVLTENTGGDQALMAEMLETFRDASATDLQAAGQAIARHEPQTFLRALHRLHGSAQILGITALQQLCAPFEAKRPDSLTPASCLEVVQHITGILCEIDGEIDALIGR</sequence>
<evidence type="ECO:0000313" key="23">
    <source>
        <dbReference type="EMBL" id="PCM62763.1"/>
    </source>
</evidence>
<comment type="subcellular location">
    <subcellularLocation>
        <location evidence="2">Cell inner membrane</location>
        <topology evidence="2">Multi-pass membrane protein</topology>
    </subcellularLocation>
</comment>
<dbReference type="SUPFAM" id="SSF53850">
    <property type="entry name" value="Periplasmic binding protein-like II"/>
    <property type="match status" value="2"/>
</dbReference>
<dbReference type="CDD" id="cd17546">
    <property type="entry name" value="REC_hyHK_CKI1_RcsC-like"/>
    <property type="match status" value="1"/>
</dbReference>
<feature type="chain" id="PRO_5030043379" description="histidine kinase" evidence="19">
    <location>
        <begin position="24"/>
        <end position="1080"/>
    </location>
</feature>
<evidence type="ECO:0000256" key="9">
    <source>
        <dbReference type="ARBA" id="ARBA00022729"/>
    </source>
</evidence>
<gene>
    <name evidence="23" type="ORF">CP911_06125</name>
</gene>
<dbReference type="AlphaFoldDB" id="A0A2A5MPD1"/>
<dbReference type="CDD" id="cd00088">
    <property type="entry name" value="HPT"/>
    <property type="match status" value="1"/>
</dbReference>
<dbReference type="Pfam" id="PF00072">
    <property type="entry name" value="Response_reg"/>
    <property type="match status" value="1"/>
</dbReference>
<evidence type="ECO:0000256" key="19">
    <source>
        <dbReference type="SAM" id="SignalP"/>
    </source>
</evidence>
<dbReference type="Pfam" id="PF00497">
    <property type="entry name" value="SBP_bac_3"/>
    <property type="match status" value="2"/>
</dbReference>
<comment type="catalytic activity">
    <reaction evidence="1">
        <text>ATP + protein L-histidine = ADP + protein N-phospho-L-histidine.</text>
        <dbReference type="EC" id="2.7.13.3"/>
    </reaction>
</comment>
<keyword evidence="8" id="KW-0812">Transmembrane</keyword>
<dbReference type="Pfam" id="PF00512">
    <property type="entry name" value="HisKA"/>
    <property type="match status" value="1"/>
</dbReference>
<dbReference type="RefSeq" id="WP_096833498.1">
    <property type="nucleotide sequence ID" value="NZ_JAKCUX010000006.1"/>
</dbReference>
<dbReference type="InterPro" id="IPR001638">
    <property type="entry name" value="Solute-binding_3/MltF_N"/>
</dbReference>
<dbReference type="SMART" id="SM00388">
    <property type="entry name" value="HisKA"/>
    <property type="match status" value="1"/>
</dbReference>
<feature type="signal peptide" evidence="19">
    <location>
        <begin position="1"/>
        <end position="23"/>
    </location>
</feature>
<evidence type="ECO:0000256" key="13">
    <source>
        <dbReference type="ARBA" id="ARBA00022989"/>
    </source>
</evidence>
<evidence type="ECO:0000256" key="6">
    <source>
        <dbReference type="ARBA" id="ARBA00022553"/>
    </source>
</evidence>
<dbReference type="STRING" id="1463164.KQS06HV_140200"/>
<organism evidence="23 24">
    <name type="scientific">Klebsiella quasipneumoniae</name>
    <dbReference type="NCBI Taxonomy" id="1463165"/>
    <lineage>
        <taxon>Bacteria</taxon>
        <taxon>Pseudomonadati</taxon>
        <taxon>Pseudomonadota</taxon>
        <taxon>Gammaproteobacteria</taxon>
        <taxon>Enterobacterales</taxon>
        <taxon>Enterobacteriaceae</taxon>
        <taxon>Klebsiella/Raoultella group</taxon>
        <taxon>Klebsiella</taxon>
        <taxon>Klebsiella pneumoniae complex</taxon>
    </lineage>
</organism>
<evidence type="ECO:0000256" key="3">
    <source>
        <dbReference type="ARBA" id="ARBA00012438"/>
    </source>
</evidence>
<keyword evidence="7" id="KW-0808">Transferase</keyword>
<dbReference type="SMART" id="SM00448">
    <property type="entry name" value="REC"/>
    <property type="match status" value="1"/>
</dbReference>
<dbReference type="SUPFAM" id="SSF47384">
    <property type="entry name" value="Homodimeric domain of signal transducing histidine kinase"/>
    <property type="match status" value="1"/>
</dbReference>
<dbReference type="GO" id="GO:0005524">
    <property type="term" value="F:ATP binding"/>
    <property type="evidence" value="ECO:0007669"/>
    <property type="project" value="UniProtKB-KW"/>
</dbReference>
<dbReference type="CDD" id="cd16922">
    <property type="entry name" value="HATPase_EvgS-ArcB-TorS-like"/>
    <property type="match status" value="1"/>
</dbReference>
<dbReference type="Proteomes" id="UP000217648">
    <property type="component" value="Unassembled WGS sequence"/>
</dbReference>
<keyword evidence="15" id="KW-0472">Membrane</keyword>
<keyword evidence="4" id="KW-1003">Cell membrane</keyword>
<dbReference type="SMART" id="SM00062">
    <property type="entry name" value="PBPb"/>
    <property type="match status" value="2"/>
</dbReference>
<feature type="domain" description="Response regulatory" evidence="21">
    <location>
        <begin position="845"/>
        <end position="959"/>
    </location>
</feature>
<dbReference type="CDD" id="cd13705">
    <property type="entry name" value="PBP2_BvgS_D1"/>
    <property type="match status" value="1"/>
</dbReference>
<evidence type="ECO:0000256" key="7">
    <source>
        <dbReference type="ARBA" id="ARBA00022679"/>
    </source>
</evidence>
<dbReference type="PROSITE" id="PS50110">
    <property type="entry name" value="RESPONSE_REGULATORY"/>
    <property type="match status" value="1"/>
</dbReference>
<evidence type="ECO:0000259" key="22">
    <source>
        <dbReference type="PROSITE" id="PS50894"/>
    </source>
</evidence>
<accession>A0A2A5MPD1</accession>
<dbReference type="InterPro" id="IPR049871">
    <property type="entry name" value="BvgS-like_periplasmic2"/>
</dbReference>
<dbReference type="SUPFAM" id="SSF55874">
    <property type="entry name" value="ATPase domain of HSP90 chaperone/DNA topoisomerase II/histidine kinase"/>
    <property type="match status" value="1"/>
</dbReference>
<dbReference type="InterPro" id="IPR008207">
    <property type="entry name" value="Sig_transdc_His_kin_Hpt_dom"/>
</dbReference>
<dbReference type="EC" id="2.7.13.3" evidence="3"/>